<dbReference type="InterPro" id="IPR058353">
    <property type="entry name" value="DUF8040"/>
</dbReference>
<dbReference type="GO" id="GO:0016787">
    <property type="term" value="F:hydrolase activity"/>
    <property type="evidence" value="ECO:0007669"/>
    <property type="project" value="UniProtKB-KW"/>
</dbReference>
<evidence type="ECO:0000256" key="6">
    <source>
        <dbReference type="ARBA" id="ARBA00022801"/>
    </source>
</evidence>
<dbReference type="AlphaFoldDB" id="A0AAV6K3H7"/>
<gene>
    <name evidence="11" type="ORF">RHGRI_012840</name>
</gene>
<protein>
    <recommendedName>
        <fullName evidence="13">DDE Tnp4 domain-containing protein</fullName>
    </recommendedName>
</protein>
<evidence type="ECO:0000256" key="1">
    <source>
        <dbReference type="ARBA" id="ARBA00001968"/>
    </source>
</evidence>
<evidence type="ECO:0000259" key="9">
    <source>
        <dbReference type="Pfam" id="PF13359"/>
    </source>
</evidence>
<evidence type="ECO:0000256" key="7">
    <source>
        <dbReference type="ARBA" id="ARBA00023242"/>
    </source>
</evidence>
<dbReference type="InterPro" id="IPR027806">
    <property type="entry name" value="HARBI1_dom"/>
</dbReference>
<evidence type="ECO:0000313" key="12">
    <source>
        <dbReference type="Proteomes" id="UP000823749"/>
    </source>
</evidence>
<comment type="cofactor">
    <cofactor evidence="1">
        <name>a divalent metal cation</name>
        <dbReference type="ChEBI" id="CHEBI:60240"/>
    </cofactor>
</comment>
<feature type="compositionally biased region" description="Polar residues" evidence="8">
    <location>
        <begin position="117"/>
        <end position="126"/>
    </location>
</feature>
<dbReference type="GO" id="GO:0004518">
    <property type="term" value="F:nuclease activity"/>
    <property type="evidence" value="ECO:0007669"/>
    <property type="project" value="UniProtKB-KW"/>
</dbReference>
<evidence type="ECO:0000256" key="2">
    <source>
        <dbReference type="ARBA" id="ARBA00004123"/>
    </source>
</evidence>
<evidence type="ECO:0000256" key="8">
    <source>
        <dbReference type="SAM" id="MobiDB-lite"/>
    </source>
</evidence>
<reference evidence="11" key="1">
    <citation type="submission" date="2020-08" db="EMBL/GenBank/DDBJ databases">
        <title>Plant Genome Project.</title>
        <authorList>
            <person name="Zhang R.-G."/>
        </authorList>
    </citation>
    <scope>NUCLEOTIDE SEQUENCE</scope>
    <source>
        <strain evidence="11">WSP0</strain>
        <tissue evidence="11">Leaf</tissue>
    </source>
</reference>
<evidence type="ECO:0000256" key="4">
    <source>
        <dbReference type="ARBA" id="ARBA00022722"/>
    </source>
</evidence>
<dbReference type="EMBL" id="JACTNZ010000005">
    <property type="protein sequence ID" value="KAG5546935.1"/>
    <property type="molecule type" value="Genomic_DNA"/>
</dbReference>
<dbReference type="Pfam" id="PF26138">
    <property type="entry name" value="DUF8040"/>
    <property type="match status" value="1"/>
</dbReference>
<comment type="subcellular location">
    <subcellularLocation>
        <location evidence="2">Nucleus</location>
    </subcellularLocation>
</comment>
<evidence type="ECO:0000259" key="10">
    <source>
        <dbReference type="Pfam" id="PF26138"/>
    </source>
</evidence>
<keyword evidence="7" id="KW-0539">Nucleus</keyword>
<evidence type="ECO:0000256" key="5">
    <source>
        <dbReference type="ARBA" id="ARBA00022723"/>
    </source>
</evidence>
<keyword evidence="4" id="KW-0540">Nuclease</keyword>
<dbReference type="InterPro" id="IPR045249">
    <property type="entry name" value="HARBI1-like"/>
</dbReference>
<dbReference type="PANTHER" id="PTHR22930">
    <property type="match status" value="1"/>
</dbReference>
<feature type="domain" description="DUF8040" evidence="10">
    <location>
        <begin position="355"/>
        <end position="451"/>
    </location>
</feature>
<proteinExistence type="inferred from homology"/>
<evidence type="ECO:0000313" key="11">
    <source>
        <dbReference type="EMBL" id="KAG5546935.1"/>
    </source>
</evidence>
<sequence length="731" mass="84179">MEKKIEKKQLKYKHDRLKDEWRAWILVAEDKRQTGLGKNPETGAITGPDHWWEAMIARNNHVAKFRDQGLEHEDLMDGVFRNVTAMGNDAIFPCEGIEEITEGSGESNGMRVHGGSFPQSREQYQTPVGKGKDPTRQTSTVGGSYSSRKHKFSDAHEAMSASFAESVDCFKSTPSIVINQSGKWGIDNAIEKLDTLPFFEVEGQNVQFHSWACHLFERQQHKIDIFCQQKNLINAIQWLRDEHTLAEERCFSQGKLLHALLAIVVDFKFGHGSSSNPCGGFCNEGTEDGGKYGESEPDEEDPMVSDESLLLEDEDDVPEHVACIVYEKDVQYNEMLKNYALQYVPIQIQRIPYHTSTHNGFDWVMLVLTCPNPRRCPENFSMTIEVFVKLCDELVNKYDFHTTRRHAIRIFESLAMFLCILRGASLKLVGELLNRGQASCSRQINKVLLCVTIMAKHEIQPHMNHPHSYLSHRPQYRHFMDCIGAMDGTHVLCNPPSKDAKKYFGRKGGHTMNIIAICDFDLCFTFALAGWEESMHDYHVFRECVYGRGRNMFPHPPVGKYYLVDGGYPNGNGYLSPYKGYMYHLEDFRRGRKRHMNLYKYSNRWHSSLRSAIERAFGVWKNRWRMMKETSTYLVRIHKLFVIASMAIHKFIRRNSLHDEGFAEVIGKDDKYVYEDLPDIDPNFAAQEDIEGLIYPPTTNTSDMEIVWHGIMTALQHDREVSGQPQCRRRT</sequence>
<feature type="region of interest" description="Disordered" evidence="8">
    <location>
        <begin position="117"/>
        <end position="148"/>
    </location>
</feature>
<keyword evidence="12" id="KW-1185">Reference proteome</keyword>
<dbReference type="PANTHER" id="PTHR22930:SF221">
    <property type="entry name" value="NUCLEASE HARBI1"/>
    <property type="match status" value="1"/>
</dbReference>
<evidence type="ECO:0000256" key="3">
    <source>
        <dbReference type="ARBA" id="ARBA00006958"/>
    </source>
</evidence>
<comment type="similarity">
    <text evidence="3">Belongs to the HARBI1 family.</text>
</comment>
<keyword evidence="6" id="KW-0378">Hydrolase</keyword>
<name>A0AAV6K3H7_9ERIC</name>
<dbReference type="Pfam" id="PF13359">
    <property type="entry name" value="DDE_Tnp_4"/>
    <property type="match status" value="1"/>
</dbReference>
<feature type="domain" description="DDE Tnp4" evidence="9">
    <location>
        <begin position="486"/>
        <end position="649"/>
    </location>
</feature>
<evidence type="ECO:0008006" key="13">
    <source>
        <dbReference type="Google" id="ProtNLM"/>
    </source>
</evidence>
<keyword evidence="5" id="KW-0479">Metal-binding</keyword>
<dbReference type="GO" id="GO:0005634">
    <property type="term" value="C:nucleus"/>
    <property type="evidence" value="ECO:0007669"/>
    <property type="project" value="UniProtKB-SubCell"/>
</dbReference>
<organism evidence="11 12">
    <name type="scientific">Rhododendron griersonianum</name>
    <dbReference type="NCBI Taxonomy" id="479676"/>
    <lineage>
        <taxon>Eukaryota</taxon>
        <taxon>Viridiplantae</taxon>
        <taxon>Streptophyta</taxon>
        <taxon>Embryophyta</taxon>
        <taxon>Tracheophyta</taxon>
        <taxon>Spermatophyta</taxon>
        <taxon>Magnoliopsida</taxon>
        <taxon>eudicotyledons</taxon>
        <taxon>Gunneridae</taxon>
        <taxon>Pentapetalae</taxon>
        <taxon>asterids</taxon>
        <taxon>Ericales</taxon>
        <taxon>Ericaceae</taxon>
        <taxon>Ericoideae</taxon>
        <taxon>Rhodoreae</taxon>
        <taxon>Rhododendron</taxon>
    </lineage>
</organism>
<dbReference type="GO" id="GO:0046872">
    <property type="term" value="F:metal ion binding"/>
    <property type="evidence" value="ECO:0007669"/>
    <property type="project" value="UniProtKB-KW"/>
</dbReference>
<dbReference type="Proteomes" id="UP000823749">
    <property type="component" value="Chromosome 5"/>
</dbReference>
<feature type="compositionally biased region" description="Polar residues" evidence="8">
    <location>
        <begin position="136"/>
        <end position="146"/>
    </location>
</feature>
<comment type="caution">
    <text evidence="11">The sequence shown here is derived from an EMBL/GenBank/DDBJ whole genome shotgun (WGS) entry which is preliminary data.</text>
</comment>
<accession>A0AAV6K3H7</accession>